<accession>A0AAN6LX29</accession>
<protein>
    <submittedName>
        <fullName evidence="1">Uncharacterized protein</fullName>
    </submittedName>
</protein>
<dbReference type="Proteomes" id="UP001280581">
    <property type="component" value="Unassembled WGS sequence"/>
</dbReference>
<sequence>MAAPTEFIKAPEGAVQTLPVTAANRIPDSEISIELCTEEDALQIASGFYTIFPPEWWAPKEPLHLRPPPDTRLSRLAKRLLPTFSHPGLHWIKAVHLPTRTTMGAACWASPSLPCHNIFRRSAATFYGWGEKMGWSDAEMDDMWAGVDDEKWSAHFAKDDEARESVDATSTPIIVKCELLYLLSSDMAEADSALCTARNAP</sequence>
<keyword evidence="2" id="KW-1185">Reference proteome</keyword>
<organism evidence="1 2">
    <name type="scientific">Pseudopithomyces chartarum</name>
    <dbReference type="NCBI Taxonomy" id="1892770"/>
    <lineage>
        <taxon>Eukaryota</taxon>
        <taxon>Fungi</taxon>
        <taxon>Dikarya</taxon>
        <taxon>Ascomycota</taxon>
        <taxon>Pezizomycotina</taxon>
        <taxon>Dothideomycetes</taxon>
        <taxon>Pleosporomycetidae</taxon>
        <taxon>Pleosporales</taxon>
        <taxon>Massarineae</taxon>
        <taxon>Didymosphaeriaceae</taxon>
        <taxon>Pseudopithomyces</taxon>
    </lineage>
</organism>
<gene>
    <name evidence="1" type="ORF">GRF29_69g560656</name>
</gene>
<proteinExistence type="predicted"/>
<name>A0AAN6LX29_9PLEO</name>
<comment type="caution">
    <text evidence="1">The sequence shown here is derived from an EMBL/GenBank/DDBJ whole genome shotgun (WGS) entry which is preliminary data.</text>
</comment>
<evidence type="ECO:0000313" key="2">
    <source>
        <dbReference type="Proteomes" id="UP001280581"/>
    </source>
</evidence>
<dbReference type="AlphaFoldDB" id="A0AAN6LX29"/>
<dbReference type="EMBL" id="WVTA01000006">
    <property type="protein sequence ID" value="KAK3209042.1"/>
    <property type="molecule type" value="Genomic_DNA"/>
</dbReference>
<reference evidence="1 2" key="1">
    <citation type="submission" date="2021-02" db="EMBL/GenBank/DDBJ databases">
        <title>Genome assembly of Pseudopithomyces chartarum.</title>
        <authorList>
            <person name="Jauregui R."/>
            <person name="Singh J."/>
            <person name="Voisey C."/>
        </authorList>
    </citation>
    <scope>NUCLEOTIDE SEQUENCE [LARGE SCALE GENOMIC DNA]</scope>
    <source>
        <strain evidence="1 2">AGR01</strain>
    </source>
</reference>
<evidence type="ECO:0000313" key="1">
    <source>
        <dbReference type="EMBL" id="KAK3209042.1"/>
    </source>
</evidence>